<comment type="caution">
    <text evidence="2">The sequence shown here is derived from an EMBL/GenBank/DDBJ whole genome shotgun (WGS) entry which is preliminary data.</text>
</comment>
<gene>
    <name evidence="2" type="ORF">PPNO1_LOCUS225</name>
</gene>
<evidence type="ECO:0000313" key="3">
    <source>
        <dbReference type="Proteomes" id="UP000838763"/>
    </source>
</evidence>
<keyword evidence="3" id="KW-1185">Reference proteome</keyword>
<feature type="compositionally biased region" description="Acidic residues" evidence="1">
    <location>
        <begin position="455"/>
        <end position="467"/>
    </location>
</feature>
<dbReference type="Proteomes" id="UP000838763">
    <property type="component" value="Unassembled WGS sequence"/>
</dbReference>
<protein>
    <submittedName>
        <fullName evidence="2">Uncharacterized protein</fullName>
    </submittedName>
</protein>
<accession>A0A9P1GUC5</accession>
<sequence length="589" mass="65431">MVTSIRGEEVMENLLFVEKRGPFKVQGRIVVESGNRTHVAAVRATRLPRTIDVEITGVRMSIGWTDGGPHIWVASDYGFFELVHPSPEYAPVYNSMMQAITLYYTVQGIYEAASATGGKEMSLDEVLFQYALDTGEALVKEEVEELCERHAQFLASHFIKETQFEWAGKQFAKYIKGLAKNPKRAEVMLYPTGPSLRLHRPRLPRFSLKLPGLALCARLNGLGRLSGLAPTQRESAERAEPTRPPSMPATAAATEERSRETAAKLYDAMVGVANIDNLEPATLAGLGWKVYMKYKFRMPKGPTDAMKYYAHELVRLMNADKELGPRWAPSPLYLQLAAIAEPLRARDLHHIMPDKIDSSLIKRKRKTRPRTPQPAGYVSTSDASTDKVRRPRQGRTSGLRLSNPRKRPLSEAERAVLSGKGPTAPKRSRMDIDSFGYDNDEVDDGFEAGGNPASMEEEGEDSSDSSEDITLSDGGEDQAPVRIVLEVEDIPSTRPLGPNGTWVCEHGDCGHIVRAADGSEGRQAVRQHLREHEEDRSSKVQLALAEGRATGNQRIEHLLNKLKQLGDPEVEKAEARKPQPIQKKHGLLF</sequence>
<proteinExistence type="predicted"/>
<organism evidence="2 3">
    <name type="scientific">Parascedosporium putredinis</name>
    <dbReference type="NCBI Taxonomy" id="1442378"/>
    <lineage>
        <taxon>Eukaryota</taxon>
        <taxon>Fungi</taxon>
        <taxon>Dikarya</taxon>
        <taxon>Ascomycota</taxon>
        <taxon>Pezizomycotina</taxon>
        <taxon>Sordariomycetes</taxon>
        <taxon>Hypocreomycetidae</taxon>
        <taxon>Microascales</taxon>
        <taxon>Microascaceae</taxon>
        <taxon>Parascedosporium</taxon>
    </lineage>
</organism>
<evidence type="ECO:0000256" key="1">
    <source>
        <dbReference type="SAM" id="MobiDB-lite"/>
    </source>
</evidence>
<dbReference type="OrthoDB" id="5382953at2759"/>
<dbReference type="AlphaFoldDB" id="A0A9P1GUC5"/>
<reference evidence="2" key="1">
    <citation type="submission" date="2022-11" db="EMBL/GenBank/DDBJ databases">
        <authorList>
            <person name="Scott C."/>
            <person name="Bruce N."/>
        </authorList>
    </citation>
    <scope>NUCLEOTIDE SEQUENCE</scope>
</reference>
<name>A0A9P1GUC5_9PEZI</name>
<feature type="region of interest" description="Disordered" evidence="1">
    <location>
        <begin position="570"/>
        <end position="589"/>
    </location>
</feature>
<evidence type="ECO:0000313" key="2">
    <source>
        <dbReference type="EMBL" id="CAI4210422.1"/>
    </source>
</evidence>
<dbReference type="EMBL" id="CALLCH030000001">
    <property type="protein sequence ID" value="CAI4210422.1"/>
    <property type="molecule type" value="Genomic_DNA"/>
</dbReference>
<feature type="region of interest" description="Disordered" evidence="1">
    <location>
        <begin position="227"/>
        <end position="255"/>
    </location>
</feature>
<feature type="region of interest" description="Disordered" evidence="1">
    <location>
        <begin position="359"/>
        <end position="478"/>
    </location>
</feature>